<feature type="region of interest" description="Disordered" evidence="1">
    <location>
        <begin position="469"/>
        <end position="511"/>
    </location>
</feature>
<evidence type="ECO:0000256" key="1">
    <source>
        <dbReference type="SAM" id="MobiDB-lite"/>
    </source>
</evidence>
<evidence type="ECO:0000256" key="2">
    <source>
        <dbReference type="SAM" id="Phobius"/>
    </source>
</evidence>
<keyword evidence="2" id="KW-0812">Transmembrane</keyword>
<dbReference type="AlphaFoldDB" id="A0A067TMP9"/>
<gene>
    <name evidence="3" type="ORF">GALMADRAFT_714456</name>
</gene>
<dbReference type="OrthoDB" id="3245306at2759"/>
<name>A0A067TMP9_GALM3</name>
<dbReference type="HOGENOM" id="CLU_012916_0_0_1"/>
<dbReference type="EMBL" id="KL142368">
    <property type="protein sequence ID" value="KDR84460.1"/>
    <property type="molecule type" value="Genomic_DNA"/>
</dbReference>
<feature type="transmembrane region" description="Helical" evidence="2">
    <location>
        <begin position="925"/>
        <end position="949"/>
    </location>
</feature>
<feature type="compositionally biased region" description="Low complexity" evidence="1">
    <location>
        <begin position="183"/>
        <end position="206"/>
    </location>
</feature>
<dbReference type="STRING" id="685588.A0A067TMP9"/>
<sequence>MASSPPTPPTPPTKSKWGRMGGVMRRASTVLAISRPGTPSERDSDSLSLRRSSSREIIQGPSGLSVPPQPAETSLPTPIAESPAREAEAIQQETVGPSPLARQATEPVEETPAPPSEPTEAATPAVEPSADTEEQATSPTGYIPPPVIDSSAGNPGAFTDDPEALPPTGLVLDPYAAPPVAEPAPAEAAPAEPAAAEPTLAEPVAAEIEEPKPVEAPPALEPSTSYFDKPEVESLLDVDTAEPMTIAEFNEAVVNNTAIEERALDPAPVEAPASATVESEQHEEQYVQPALEQPQPRREETIDLEHGEAASYYRGDPSMPHAEPHPAPQESGPHEQHDQPAPAPAEPEVHHEEVRGPTSEPMFGAAVMPSYDLPSYSTFLGNDANVNVWGGPSSSQEQKPSNGHGNGHAADDVWVTGTGPASRGLDEGEHRTYTGALPIPIPIPVFMGEEGGHGGASVHGRAESIRMPNPHPEPLTDPFADPIPSIAFSHSDVPQHDLQPSAQQLQMPVASHEDAPGIVLPLPPFRDVTASSMHRVPSNQSSYAGGNNLETDERIPLLARPETPSKKGNVHNSLYAAIAHPHSHSAVQSVNHASISPLMASSSSAWNPSGTEQPRLHDLGWLEYHLPDGTLYYVHPTRRLTTDLSLRHERVLTAVEAWFEERKDESVNVGVEGWLREAKGKVGPGAKRYGSRLSPGKGKKADAGMVLERYWVDHIHRTVIKEDVDERRGAGYGRGHGYSTSHSHGKGKKQAAAPGVLKNEEDQLDLEYRFWSFMEAYPAHTPLPVKGKAEATDVLNWAWTDRLLPSNRPIPSPFTQAECQELMNLLRSFNENQPDDHGIQTRVVARILLRVAQWRQMYFRPNKPLPRDVSTGANQLPIQRRPFRRVFFDFFVSCLCLGIPYLFLERVRLSGRITDEESGVFRNSSPMVIVGACTCLVAAIVMSASVTFLSLPGLDAVARTAGMVAVLFAAFTMAATGVAVLRHKADLERPPHVGVEGLMVVSRRSIALSLPLVFLAYSIIGFITGIVLYTLRGVSVTDPSTHKNAFEDYTRWTVVGVVGGLAGIVTTSMLLVRR</sequence>
<organism evidence="3 4">
    <name type="scientific">Galerina marginata (strain CBS 339.88)</name>
    <dbReference type="NCBI Taxonomy" id="685588"/>
    <lineage>
        <taxon>Eukaryota</taxon>
        <taxon>Fungi</taxon>
        <taxon>Dikarya</taxon>
        <taxon>Basidiomycota</taxon>
        <taxon>Agaricomycotina</taxon>
        <taxon>Agaricomycetes</taxon>
        <taxon>Agaricomycetidae</taxon>
        <taxon>Agaricales</taxon>
        <taxon>Agaricineae</taxon>
        <taxon>Strophariaceae</taxon>
        <taxon>Galerina</taxon>
    </lineage>
</organism>
<evidence type="ECO:0000313" key="3">
    <source>
        <dbReference type="EMBL" id="KDR84460.1"/>
    </source>
</evidence>
<feature type="compositionally biased region" description="Low complexity" evidence="1">
    <location>
        <begin position="118"/>
        <end position="129"/>
    </location>
</feature>
<feature type="compositionally biased region" description="Polar residues" evidence="1">
    <location>
        <begin position="392"/>
        <end position="403"/>
    </location>
</feature>
<protein>
    <recommendedName>
        <fullName evidence="5">WW domain-containing protein</fullName>
    </recommendedName>
</protein>
<accession>A0A067TMP9</accession>
<keyword evidence="2" id="KW-1133">Transmembrane helix</keyword>
<feature type="region of interest" description="Disordered" evidence="1">
    <location>
        <begin position="1"/>
        <end position="234"/>
    </location>
</feature>
<dbReference type="Proteomes" id="UP000027222">
    <property type="component" value="Unassembled WGS sequence"/>
</dbReference>
<feature type="compositionally biased region" description="Basic and acidic residues" evidence="1">
    <location>
        <begin position="295"/>
        <end position="308"/>
    </location>
</feature>
<feature type="compositionally biased region" description="Pro residues" evidence="1">
    <location>
        <begin position="1"/>
        <end position="12"/>
    </location>
</feature>
<reference evidence="4" key="1">
    <citation type="journal article" date="2014" name="Proc. Natl. Acad. Sci. U.S.A.">
        <title>Extensive sampling of basidiomycete genomes demonstrates inadequacy of the white-rot/brown-rot paradigm for wood decay fungi.</title>
        <authorList>
            <person name="Riley R."/>
            <person name="Salamov A.A."/>
            <person name="Brown D.W."/>
            <person name="Nagy L.G."/>
            <person name="Floudas D."/>
            <person name="Held B.W."/>
            <person name="Levasseur A."/>
            <person name="Lombard V."/>
            <person name="Morin E."/>
            <person name="Otillar R."/>
            <person name="Lindquist E.A."/>
            <person name="Sun H."/>
            <person name="LaButti K.M."/>
            <person name="Schmutz J."/>
            <person name="Jabbour D."/>
            <person name="Luo H."/>
            <person name="Baker S.E."/>
            <person name="Pisabarro A.G."/>
            <person name="Walton J.D."/>
            <person name="Blanchette R.A."/>
            <person name="Henrissat B."/>
            <person name="Martin F."/>
            <person name="Cullen D."/>
            <person name="Hibbett D.S."/>
            <person name="Grigoriev I.V."/>
        </authorList>
    </citation>
    <scope>NUCLEOTIDE SEQUENCE [LARGE SCALE GENOMIC DNA]</scope>
    <source>
        <strain evidence="4">CBS 339.88</strain>
    </source>
</reference>
<proteinExistence type="predicted"/>
<evidence type="ECO:0000313" key="4">
    <source>
        <dbReference type="Proteomes" id="UP000027222"/>
    </source>
</evidence>
<feature type="transmembrane region" description="Helical" evidence="2">
    <location>
        <begin position="1049"/>
        <end position="1072"/>
    </location>
</feature>
<evidence type="ECO:0008006" key="5">
    <source>
        <dbReference type="Google" id="ProtNLM"/>
    </source>
</evidence>
<feature type="region of interest" description="Disordered" evidence="1">
    <location>
        <begin position="261"/>
        <end position="363"/>
    </location>
</feature>
<feature type="transmembrane region" description="Helical" evidence="2">
    <location>
        <begin position="961"/>
        <end position="981"/>
    </location>
</feature>
<keyword evidence="4" id="KW-1185">Reference proteome</keyword>
<keyword evidence="2" id="KW-0472">Membrane</keyword>
<feature type="transmembrane region" description="Helical" evidence="2">
    <location>
        <begin position="886"/>
        <end position="904"/>
    </location>
</feature>
<feature type="region of interest" description="Disordered" evidence="1">
    <location>
        <begin position="730"/>
        <end position="754"/>
    </location>
</feature>
<feature type="region of interest" description="Disordered" evidence="1">
    <location>
        <begin position="388"/>
        <end position="410"/>
    </location>
</feature>
<feature type="transmembrane region" description="Helical" evidence="2">
    <location>
        <begin position="1006"/>
        <end position="1029"/>
    </location>
</feature>